<evidence type="ECO:0000313" key="1">
    <source>
        <dbReference type="EMBL" id="GJT38884.1"/>
    </source>
</evidence>
<dbReference type="Proteomes" id="UP001151760">
    <property type="component" value="Unassembled WGS sequence"/>
</dbReference>
<gene>
    <name evidence="1" type="ORF">Tco_0938749</name>
</gene>
<comment type="caution">
    <text evidence="1">The sequence shown here is derived from an EMBL/GenBank/DDBJ whole genome shotgun (WGS) entry which is preliminary data.</text>
</comment>
<name>A0ABQ5DIR5_9ASTR</name>
<organism evidence="1 2">
    <name type="scientific">Tanacetum coccineum</name>
    <dbReference type="NCBI Taxonomy" id="301880"/>
    <lineage>
        <taxon>Eukaryota</taxon>
        <taxon>Viridiplantae</taxon>
        <taxon>Streptophyta</taxon>
        <taxon>Embryophyta</taxon>
        <taxon>Tracheophyta</taxon>
        <taxon>Spermatophyta</taxon>
        <taxon>Magnoliopsida</taxon>
        <taxon>eudicotyledons</taxon>
        <taxon>Gunneridae</taxon>
        <taxon>Pentapetalae</taxon>
        <taxon>asterids</taxon>
        <taxon>campanulids</taxon>
        <taxon>Asterales</taxon>
        <taxon>Asteraceae</taxon>
        <taxon>Asteroideae</taxon>
        <taxon>Anthemideae</taxon>
        <taxon>Anthemidinae</taxon>
        <taxon>Tanacetum</taxon>
    </lineage>
</organism>
<protein>
    <recommendedName>
        <fullName evidence="3">DUF302 domain-containing protein</fullName>
    </recommendedName>
</protein>
<proteinExistence type="predicted"/>
<dbReference type="EMBL" id="BQNB010015341">
    <property type="protein sequence ID" value="GJT38884.1"/>
    <property type="molecule type" value="Genomic_DNA"/>
</dbReference>
<evidence type="ECO:0000313" key="2">
    <source>
        <dbReference type="Proteomes" id="UP001151760"/>
    </source>
</evidence>
<accession>A0ABQ5DIR5</accession>
<sequence length="157" mass="18875">MYKNNHRIVRDDPEEFFFDYRLVEVVRVTTEQQHVPDFIERIIVMRENDKPDCFSEADFEYLYKNDIEDMYYLCLNKKLGIESYQIKTNLIAPTFTFLDIKACDPFSIVHKPTTGLIYLNSKKEKRFMDLEELSKFCDATLEKVLKEVKLKIFKIEF</sequence>
<evidence type="ECO:0008006" key="3">
    <source>
        <dbReference type="Google" id="ProtNLM"/>
    </source>
</evidence>
<reference evidence="1" key="1">
    <citation type="journal article" date="2022" name="Int. J. Mol. Sci.">
        <title>Draft Genome of Tanacetum Coccineum: Genomic Comparison of Closely Related Tanacetum-Family Plants.</title>
        <authorList>
            <person name="Yamashiro T."/>
            <person name="Shiraishi A."/>
            <person name="Nakayama K."/>
            <person name="Satake H."/>
        </authorList>
    </citation>
    <scope>NUCLEOTIDE SEQUENCE</scope>
</reference>
<reference evidence="1" key="2">
    <citation type="submission" date="2022-01" db="EMBL/GenBank/DDBJ databases">
        <authorList>
            <person name="Yamashiro T."/>
            <person name="Shiraishi A."/>
            <person name="Satake H."/>
            <person name="Nakayama K."/>
        </authorList>
    </citation>
    <scope>NUCLEOTIDE SEQUENCE</scope>
</reference>
<keyword evidence="2" id="KW-1185">Reference proteome</keyword>